<proteinExistence type="predicted"/>
<dbReference type="SUPFAM" id="SSF46785">
    <property type="entry name" value="Winged helix' DNA-binding domain"/>
    <property type="match status" value="1"/>
</dbReference>
<accession>A0A916WJ36</accession>
<dbReference type="Gene3D" id="1.10.10.10">
    <property type="entry name" value="Winged helix-like DNA-binding domain superfamily/Winged helix DNA-binding domain"/>
    <property type="match status" value="1"/>
</dbReference>
<keyword evidence="6" id="KW-1185">Reference proteome</keyword>
<dbReference type="SMART" id="SM00895">
    <property type="entry name" value="FCD"/>
    <property type="match status" value="1"/>
</dbReference>
<dbReference type="InterPro" id="IPR011711">
    <property type="entry name" value="GntR_C"/>
</dbReference>
<dbReference type="CDD" id="cd07377">
    <property type="entry name" value="WHTH_GntR"/>
    <property type="match status" value="1"/>
</dbReference>
<evidence type="ECO:0000313" key="6">
    <source>
        <dbReference type="Proteomes" id="UP000646478"/>
    </source>
</evidence>
<dbReference type="InterPro" id="IPR036390">
    <property type="entry name" value="WH_DNA-bd_sf"/>
</dbReference>
<reference evidence="5" key="1">
    <citation type="journal article" date="2014" name="Int. J. Syst. Evol. Microbiol.">
        <title>Complete genome sequence of Corynebacterium casei LMG S-19264T (=DSM 44701T), isolated from a smear-ripened cheese.</title>
        <authorList>
            <consortium name="US DOE Joint Genome Institute (JGI-PGF)"/>
            <person name="Walter F."/>
            <person name="Albersmeier A."/>
            <person name="Kalinowski J."/>
            <person name="Ruckert C."/>
        </authorList>
    </citation>
    <scope>NUCLEOTIDE SEQUENCE</scope>
    <source>
        <strain evidence="5">CGMCC 1.15082</strain>
    </source>
</reference>
<dbReference type="Proteomes" id="UP000646478">
    <property type="component" value="Unassembled WGS sequence"/>
</dbReference>
<keyword evidence="1" id="KW-0805">Transcription regulation</keyword>
<dbReference type="InterPro" id="IPR000524">
    <property type="entry name" value="Tscrpt_reg_HTH_GntR"/>
</dbReference>
<keyword evidence="3" id="KW-0804">Transcription</keyword>
<dbReference type="AlphaFoldDB" id="A0A916WJ36"/>
<name>A0A916WJ36_9HYPH</name>
<dbReference type="GO" id="GO:0003677">
    <property type="term" value="F:DNA binding"/>
    <property type="evidence" value="ECO:0007669"/>
    <property type="project" value="UniProtKB-KW"/>
</dbReference>
<organism evidence="5 6">
    <name type="scientific">Brucella endophytica</name>
    <dbReference type="NCBI Taxonomy" id="1963359"/>
    <lineage>
        <taxon>Bacteria</taxon>
        <taxon>Pseudomonadati</taxon>
        <taxon>Pseudomonadota</taxon>
        <taxon>Alphaproteobacteria</taxon>
        <taxon>Hyphomicrobiales</taxon>
        <taxon>Brucellaceae</taxon>
        <taxon>Brucella/Ochrobactrum group</taxon>
        <taxon>Brucella</taxon>
    </lineage>
</organism>
<dbReference type="RefSeq" id="WP_188825732.1">
    <property type="nucleotide sequence ID" value="NZ_BMHH01000019.1"/>
</dbReference>
<gene>
    <name evidence="5" type="ORF">GCM10011491_37670</name>
</gene>
<dbReference type="Pfam" id="PF07729">
    <property type="entry name" value="FCD"/>
    <property type="match status" value="1"/>
</dbReference>
<evidence type="ECO:0000256" key="3">
    <source>
        <dbReference type="ARBA" id="ARBA00023163"/>
    </source>
</evidence>
<evidence type="ECO:0000313" key="5">
    <source>
        <dbReference type="EMBL" id="GGB06029.1"/>
    </source>
</evidence>
<feature type="domain" description="HTH gntR-type" evidence="4">
    <location>
        <begin position="2"/>
        <end position="70"/>
    </location>
</feature>
<dbReference type="EMBL" id="BMHH01000019">
    <property type="protein sequence ID" value="GGB06029.1"/>
    <property type="molecule type" value="Genomic_DNA"/>
</dbReference>
<dbReference type="SMART" id="SM00345">
    <property type="entry name" value="HTH_GNTR"/>
    <property type="match status" value="1"/>
</dbReference>
<protein>
    <submittedName>
        <fullName evidence="5">GntR family transcriptional regulator</fullName>
    </submittedName>
</protein>
<comment type="caution">
    <text evidence="5">The sequence shown here is derived from an EMBL/GenBank/DDBJ whole genome shotgun (WGS) entry which is preliminary data.</text>
</comment>
<dbReference type="SUPFAM" id="SSF48008">
    <property type="entry name" value="GntR ligand-binding domain-like"/>
    <property type="match status" value="1"/>
</dbReference>
<dbReference type="PRINTS" id="PR00035">
    <property type="entry name" value="HTHGNTR"/>
</dbReference>
<dbReference type="InterPro" id="IPR036388">
    <property type="entry name" value="WH-like_DNA-bd_sf"/>
</dbReference>
<dbReference type="PANTHER" id="PTHR43537">
    <property type="entry name" value="TRANSCRIPTIONAL REGULATOR, GNTR FAMILY"/>
    <property type="match status" value="1"/>
</dbReference>
<evidence type="ECO:0000259" key="4">
    <source>
        <dbReference type="PROSITE" id="PS50949"/>
    </source>
</evidence>
<evidence type="ECO:0000256" key="2">
    <source>
        <dbReference type="ARBA" id="ARBA00023125"/>
    </source>
</evidence>
<dbReference type="PROSITE" id="PS50949">
    <property type="entry name" value="HTH_GNTR"/>
    <property type="match status" value="1"/>
</dbReference>
<reference evidence="5" key="2">
    <citation type="submission" date="2020-09" db="EMBL/GenBank/DDBJ databases">
        <authorList>
            <person name="Sun Q."/>
            <person name="Zhou Y."/>
        </authorList>
    </citation>
    <scope>NUCLEOTIDE SEQUENCE</scope>
    <source>
        <strain evidence="5">CGMCC 1.15082</strain>
    </source>
</reference>
<dbReference type="GO" id="GO:0003700">
    <property type="term" value="F:DNA-binding transcription factor activity"/>
    <property type="evidence" value="ECO:0007669"/>
    <property type="project" value="InterPro"/>
</dbReference>
<dbReference type="Pfam" id="PF00392">
    <property type="entry name" value="GntR"/>
    <property type="match status" value="1"/>
</dbReference>
<sequence>MDTLTGRTIQALKVHIADNQLTKGHKLGSLNELSQQFGVSRTVIREAVSALRSDGLIEARHGVGVFVRENPKIMTGEDPAIYDADATLAPLARLKTSFMDLLELRMAFEVHAAGLAATRRSWAQESKIWNALREFEASLEEEASLDELDYLFHRSIAEATNNGAFIEFFSLMSLKIIPQPAFSKELNPALITPAYIQNTVEEHRAICEAISSGNAEQAREAMRAHLNRSHLRYRGFSDNTASPLSNFATDED</sequence>
<evidence type="ECO:0000256" key="1">
    <source>
        <dbReference type="ARBA" id="ARBA00023015"/>
    </source>
</evidence>
<dbReference type="Gene3D" id="1.20.120.530">
    <property type="entry name" value="GntR ligand-binding domain-like"/>
    <property type="match status" value="1"/>
</dbReference>
<dbReference type="PANTHER" id="PTHR43537:SF5">
    <property type="entry name" value="UXU OPERON TRANSCRIPTIONAL REGULATOR"/>
    <property type="match status" value="1"/>
</dbReference>
<keyword evidence="2" id="KW-0238">DNA-binding</keyword>
<dbReference type="InterPro" id="IPR008920">
    <property type="entry name" value="TF_FadR/GntR_C"/>
</dbReference>